<dbReference type="AlphaFoldDB" id="A0A0B7FIE0"/>
<dbReference type="OrthoDB" id="509901at2759"/>
<evidence type="ECO:0000256" key="4">
    <source>
        <dbReference type="ARBA" id="ARBA00035281"/>
    </source>
</evidence>
<dbReference type="GO" id="GO:0006412">
    <property type="term" value="P:translation"/>
    <property type="evidence" value="ECO:0007669"/>
    <property type="project" value="InterPro"/>
</dbReference>
<dbReference type="CDD" id="cd01658">
    <property type="entry name" value="Ribosomal_L30"/>
    <property type="match status" value="1"/>
</dbReference>
<reference evidence="6 7" key="1">
    <citation type="submission" date="2014-11" db="EMBL/GenBank/DDBJ databases">
        <authorList>
            <person name="Wibberg Daniel"/>
        </authorList>
    </citation>
    <scope>NUCLEOTIDE SEQUENCE [LARGE SCALE GENOMIC DNA]</scope>
    <source>
        <strain evidence="6">Rhizoctonia solani AG1-IB 7/3/14</strain>
    </source>
</reference>
<evidence type="ECO:0000313" key="6">
    <source>
        <dbReference type="EMBL" id="CEL55988.1"/>
    </source>
</evidence>
<dbReference type="SUPFAM" id="SSF55129">
    <property type="entry name" value="Ribosomal protein L30p/L7e"/>
    <property type="match status" value="1"/>
</dbReference>
<keyword evidence="7" id="KW-1185">Reference proteome</keyword>
<dbReference type="InterPro" id="IPR036919">
    <property type="entry name" value="Ribo_uL30_ferredoxin-like_sf"/>
</dbReference>
<dbReference type="Gene3D" id="3.30.1390.20">
    <property type="entry name" value="Ribosomal protein L30, ferredoxin-like fold domain"/>
    <property type="match status" value="1"/>
</dbReference>
<dbReference type="GO" id="GO:0003735">
    <property type="term" value="F:structural constituent of ribosome"/>
    <property type="evidence" value="ECO:0007669"/>
    <property type="project" value="InterPro"/>
</dbReference>
<organism evidence="6 7">
    <name type="scientific">Thanatephorus cucumeris (strain AG1-IB / isolate 7/3/14)</name>
    <name type="common">Lettuce bottom rot fungus</name>
    <name type="synonym">Rhizoctonia solani</name>
    <dbReference type="NCBI Taxonomy" id="1108050"/>
    <lineage>
        <taxon>Eukaryota</taxon>
        <taxon>Fungi</taxon>
        <taxon>Dikarya</taxon>
        <taxon>Basidiomycota</taxon>
        <taxon>Agaricomycotina</taxon>
        <taxon>Agaricomycetes</taxon>
        <taxon>Cantharellales</taxon>
        <taxon>Ceratobasidiaceae</taxon>
        <taxon>Rhizoctonia</taxon>
        <taxon>Rhizoctonia solani AG-1</taxon>
    </lineage>
</organism>
<feature type="domain" description="Large ribosomal subunit protein uL30-like ferredoxin-like fold" evidence="5">
    <location>
        <begin position="66"/>
        <end position="116"/>
    </location>
</feature>
<dbReference type="PANTHER" id="PTHR15892:SF2">
    <property type="entry name" value="LARGE RIBOSOMAL SUBUNIT PROTEIN UL30M"/>
    <property type="match status" value="1"/>
</dbReference>
<dbReference type="Proteomes" id="UP000059188">
    <property type="component" value="Unassembled WGS sequence"/>
</dbReference>
<evidence type="ECO:0000313" key="7">
    <source>
        <dbReference type="Proteomes" id="UP000059188"/>
    </source>
</evidence>
<name>A0A0B7FIE0_THACB</name>
<comment type="similarity">
    <text evidence="1">Belongs to the universal ribosomal protein uL30 family.</text>
</comment>
<dbReference type="STRING" id="1108050.A0A0B7FIE0"/>
<dbReference type="InterPro" id="IPR016082">
    <property type="entry name" value="Ribosomal_uL30_ferredoxin-like"/>
</dbReference>
<dbReference type="GO" id="GO:0015934">
    <property type="term" value="C:large ribosomal subunit"/>
    <property type="evidence" value="ECO:0007669"/>
    <property type="project" value="InterPro"/>
</dbReference>
<evidence type="ECO:0000256" key="1">
    <source>
        <dbReference type="ARBA" id="ARBA00007594"/>
    </source>
</evidence>
<evidence type="ECO:0000259" key="5">
    <source>
        <dbReference type="Pfam" id="PF00327"/>
    </source>
</evidence>
<dbReference type="EMBL" id="LN679101">
    <property type="protein sequence ID" value="CEL55988.1"/>
    <property type="molecule type" value="Genomic_DNA"/>
</dbReference>
<dbReference type="PANTHER" id="PTHR15892">
    <property type="entry name" value="MITOCHONDRIAL RIBOSOMAL PROTEIN L30"/>
    <property type="match status" value="1"/>
</dbReference>
<dbReference type="NCBIfam" id="TIGR01308">
    <property type="entry name" value="rpmD_bact"/>
    <property type="match status" value="1"/>
</dbReference>
<dbReference type="InterPro" id="IPR005996">
    <property type="entry name" value="Ribosomal_uL30_bac-type"/>
</dbReference>
<dbReference type="GO" id="GO:0005739">
    <property type="term" value="C:mitochondrion"/>
    <property type="evidence" value="ECO:0007669"/>
    <property type="project" value="TreeGrafter"/>
</dbReference>
<keyword evidence="2" id="KW-0689">Ribosomal protein</keyword>
<dbReference type="Pfam" id="PF00327">
    <property type="entry name" value="Ribosomal_L30"/>
    <property type="match status" value="1"/>
</dbReference>
<proteinExistence type="inferred from homology"/>
<evidence type="ECO:0000256" key="3">
    <source>
        <dbReference type="ARBA" id="ARBA00023274"/>
    </source>
</evidence>
<sequence length="153" mass="16911">MSHNGRGRLVAIKATREQVCGSRGLNRPIPHPRPDRAKMSAARLVARSLATSSTQTTTSTPTPTHFRITLRRSAIGLPKASKRTLEALGIHRRGATVFQKHSPEAAGKILRVKELVQVDNVPANEVKTKQEMRQERKAVRGYSVIERWDSGSS</sequence>
<evidence type="ECO:0000256" key="2">
    <source>
        <dbReference type="ARBA" id="ARBA00022980"/>
    </source>
</evidence>
<keyword evidence="3" id="KW-0687">Ribonucleoprotein</keyword>
<gene>
    <name evidence="6" type="ORF">RSOLAG1IB_02002</name>
</gene>
<accession>A0A0B7FIE0</accession>
<protein>
    <recommendedName>
        <fullName evidence="4">Large ribosomal subunit protein uL30m</fullName>
    </recommendedName>
</protein>